<evidence type="ECO:0000313" key="3">
    <source>
        <dbReference type="EMBL" id="MDY0743334.1"/>
    </source>
</evidence>
<protein>
    <submittedName>
        <fullName evidence="3">LuxR C-terminal-related transcriptional regulator</fullName>
    </submittedName>
</protein>
<gene>
    <name evidence="3" type="ORF">SNE35_02395</name>
</gene>
<dbReference type="Gene3D" id="1.10.10.10">
    <property type="entry name" value="Winged helix-like DNA-binding domain superfamily/Winged helix DNA-binding domain"/>
    <property type="match status" value="1"/>
</dbReference>
<dbReference type="Proteomes" id="UP001285263">
    <property type="component" value="Unassembled WGS sequence"/>
</dbReference>
<evidence type="ECO:0000256" key="1">
    <source>
        <dbReference type="SAM" id="MobiDB-lite"/>
    </source>
</evidence>
<dbReference type="InterPro" id="IPR000792">
    <property type="entry name" value="Tscrpt_reg_LuxR_C"/>
</dbReference>
<dbReference type="Pfam" id="PF00196">
    <property type="entry name" value="GerE"/>
    <property type="match status" value="1"/>
</dbReference>
<feature type="domain" description="HTH luxR-type" evidence="2">
    <location>
        <begin position="157"/>
        <end position="214"/>
    </location>
</feature>
<name>A0ABU5DB36_9BURK</name>
<keyword evidence="4" id="KW-1185">Reference proteome</keyword>
<dbReference type="EMBL" id="JAXCLA010000001">
    <property type="protein sequence ID" value="MDY0743334.1"/>
    <property type="molecule type" value="Genomic_DNA"/>
</dbReference>
<accession>A0ABU5DB36</accession>
<dbReference type="SUPFAM" id="SSF46894">
    <property type="entry name" value="C-terminal effector domain of the bipartite response regulators"/>
    <property type="match status" value="1"/>
</dbReference>
<feature type="region of interest" description="Disordered" evidence="1">
    <location>
        <begin position="1"/>
        <end position="21"/>
    </location>
</feature>
<organism evidence="3 4">
    <name type="scientific">Roseateles agri</name>
    <dbReference type="NCBI Taxonomy" id="3098619"/>
    <lineage>
        <taxon>Bacteria</taxon>
        <taxon>Pseudomonadati</taxon>
        <taxon>Pseudomonadota</taxon>
        <taxon>Betaproteobacteria</taxon>
        <taxon>Burkholderiales</taxon>
        <taxon>Sphaerotilaceae</taxon>
        <taxon>Roseateles</taxon>
    </lineage>
</organism>
<proteinExistence type="predicted"/>
<dbReference type="InterPro" id="IPR016032">
    <property type="entry name" value="Sig_transdc_resp-reg_C-effctor"/>
</dbReference>
<comment type="caution">
    <text evidence="3">The sequence shown here is derived from an EMBL/GenBank/DDBJ whole genome shotgun (WGS) entry which is preliminary data.</text>
</comment>
<dbReference type="SMART" id="SM00421">
    <property type="entry name" value="HTH_LUXR"/>
    <property type="match status" value="1"/>
</dbReference>
<reference evidence="3 4" key="1">
    <citation type="submission" date="2023-11" db="EMBL/GenBank/DDBJ databases">
        <title>Paucibacter sp. nov., isolated from fresh soil in Korea.</title>
        <authorList>
            <person name="Le N.T.T."/>
        </authorList>
    </citation>
    <scope>NUCLEOTIDE SEQUENCE [LARGE SCALE GENOMIC DNA]</scope>
    <source>
        <strain evidence="3 4">R3-3</strain>
    </source>
</reference>
<evidence type="ECO:0000313" key="4">
    <source>
        <dbReference type="Proteomes" id="UP001285263"/>
    </source>
</evidence>
<evidence type="ECO:0000259" key="2">
    <source>
        <dbReference type="SMART" id="SM00421"/>
    </source>
</evidence>
<sequence length="228" mass="24899">MLMYAQEPQQRPAPHVVPRPQQITPDHDPIARSTLDKLASALMDQVECGLITCRADGSLIHANRAARRELGLGNSLWLAGDSLRCEAEMQSELNAALNDAAMRQRSRLLLLNGGGAERLTAVAMPIQVDSLGVPAALLMIGRRNVCSPLGLEMLALRHGLTLTERRVLRALIASQSARDIADAHGVAMSTIRSQIQSIRDKVGVRSIEELLLRAAQVPPVSSWHEYRN</sequence>
<dbReference type="InterPro" id="IPR036388">
    <property type="entry name" value="WH-like_DNA-bd_sf"/>
</dbReference>
<dbReference type="RefSeq" id="WP_320421204.1">
    <property type="nucleotide sequence ID" value="NZ_JAXCLA010000001.1"/>
</dbReference>